<feature type="compositionally biased region" description="Basic and acidic residues" evidence="1">
    <location>
        <begin position="347"/>
        <end position="359"/>
    </location>
</feature>
<evidence type="ECO:0000256" key="2">
    <source>
        <dbReference type="SAM" id="Phobius"/>
    </source>
</evidence>
<keyword evidence="2" id="KW-1133">Transmembrane helix</keyword>
<keyword evidence="5" id="KW-1185">Reference proteome</keyword>
<dbReference type="Gene3D" id="3.30.10.20">
    <property type="match status" value="2"/>
</dbReference>
<accession>A0A239AM10</accession>
<evidence type="ECO:0000259" key="3">
    <source>
        <dbReference type="PROSITE" id="PS51178"/>
    </source>
</evidence>
<feature type="region of interest" description="Disordered" evidence="1">
    <location>
        <begin position="248"/>
        <end position="270"/>
    </location>
</feature>
<sequence length="396" mass="41240">MLRHLSMLAVSLAVVLSPVSPSPTPIVPDGCEPPDVRGQELQVASETLRNVPDADINIQVFPQTLLPTSTSYVIDYVVEDCSADRGFAAQDDVVYTVVLTVGPKVPDVRGLSRTDAETALDAAGLGKDPQPANASTGWKVTRQDPPADRLVSFGTTVRIDLVSPNPPPPEVVIPPPPPVRPGRQVTVPSLIGLDPAAATLRLSEAGLVLSVDPDSPETGKIDRQNPVADSQVAEGATVTVSLREAVTETLNPDDGGNETGPGEIPGTGNGSSSPLIPVALVGIVLPGLAIVLIVVLVARTLRARRTVRGSDPQQASSPAPASASAQTLPYPQLPPQTQPQQVPSIHCDPHPDPAPRLEIHLTGSPPPGAAPSAPVPDIRVELFADPGRQELREVVS</sequence>
<dbReference type="Proteomes" id="UP000198282">
    <property type="component" value="Unassembled WGS sequence"/>
</dbReference>
<feature type="compositionally biased region" description="Gly residues" evidence="1">
    <location>
        <begin position="257"/>
        <end position="269"/>
    </location>
</feature>
<feature type="transmembrane region" description="Helical" evidence="2">
    <location>
        <begin position="275"/>
        <end position="298"/>
    </location>
</feature>
<reference evidence="4 5" key="1">
    <citation type="submission" date="2017-06" db="EMBL/GenBank/DDBJ databases">
        <authorList>
            <person name="Kim H.J."/>
            <person name="Triplett B.A."/>
        </authorList>
    </citation>
    <scope>NUCLEOTIDE SEQUENCE [LARGE SCALE GENOMIC DNA]</scope>
    <source>
        <strain evidence="4 5">CGMCC 4.2132</strain>
    </source>
</reference>
<protein>
    <submittedName>
        <fullName evidence="4">PASTA domain-containing protein</fullName>
    </submittedName>
</protein>
<feature type="domain" description="PASTA" evidence="3">
    <location>
        <begin position="182"/>
        <end position="244"/>
    </location>
</feature>
<evidence type="ECO:0000256" key="1">
    <source>
        <dbReference type="SAM" id="MobiDB-lite"/>
    </source>
</evidence>
<dbReference type="EMBL" id="FZOD01000002">
    <property type="protein sequence ID" value="SNR96401.1"/>
    <property type="molecule type" value="Genomic_DNA"/>
</dbReference>
<dbReference type="PROSITE" id="PS51178">
    <property type="entry name" value="PASTA"/>
    <property type="match status" value="2"/>
</dbReference>
<name>A0A239AM10_9ACTN</name>
<feature type="region of interest" description="Disordered" evidence="1">
    <location>
        <begin position="211"/>
        <end position="234"/>
    </location>
</feature>
<dbReference type="SMART" id="SM00740">
    <property type="entry name" value="PASTA"/>
    <property type="match status" value="2"/>
</dbReference>
<dbReference type="AlphaFoldDB" id="A0A239AM10"/>
<gene>
    <name evidence="4" type="ORF">SAMN05216276_100210</name>
</gene>
<proteinExistence type="predicted"/>
<evidence type="ECO:0000313" key="4">
    <source>
        <dbReference type="EMBL" id="SNR96401.1"/>
    </source>
</evidence>
<organism evidence="4 5">
    <name type="scientific">Streptosporangium subroseum</name>
    <dbReference type="NCBI Taxonomy" id="106412"/>
    <lineage>
        <taxon>Bacteria</taxon>
        <taxon>Bacillati</taxon>
        <taxon>Actinomycetota</taxon>
        <taxon>Actinomycetes</taxon>
        <taxon>Streptosporangiales</taxon>
        <taxon>Streptosporangiaceae</taxon>
        <taxon>Streptosporangium</taxon>
    </lineage>
</organism>
<keyword evidence="2" id="KW-0472">Membrane</keyword>
<dbReference type="CDD" id="cd06577">
    <property type="entry name" value="PASTA_pknB"/>
    <property type="match status" value="2"/>
</dbReference>
<keyword evidence="2" id="KW-0812">Transmembrane</keyword>
<feature type="region of interest" description="Disordered" evidence="1">
    <location>
        <begin position="306"/>
        <end position="376"/>
    </location>
</feature>
<evidence type="ECO:0000313" key="5">
    <source>
        <dbReference type="Proteomes" id="UP000198282"/>
    </source>
</evidence>
<dbReference type="RefSeq" id="WP_089205421.1">
    <property type="nucleotide sequence ID" value="NZ_FZOD01000002.1"/>
</dbReference>
<feature type="compositionally biased region" description="Low complexity" evidence="1">
    <location>
        <begin position="312"/>
        <end position="330"/>
    </location>
</feature>
<feature type="domain" description="PASTA" evidence="3">
    <location>
        <begin position="102"/>
        <end position="163"/>
    </location>
</feature>
<dbReference type="Pfam" id="PF03793">
    <property type="entry name" value="PASTA"/>
    <property type="match status" value="2"/>
</dbReference>
<feature type="region of interest" description="Disordered" evidence="1">
    <location>
        <begin position="123"/>
        <end position="146"/>
    </location>
</feature>
<dbReference type="InterPro" id="IPR005543">
    <property type="entry name" value="PASTA_dom"/>
</dbReference>